<dbReference type="EMBL" id="HBIR01019571">
    <property type="protein sequence ID" value="CAE0545270.1"/>
    <property type="molecule type" value="Transcribed_RNA"/>
</dbReference>
<protein>
    <recommendedName>
        <fullName evidence="3">CCHC-type domain-containing protein</fullName>
    </recommendedName>
</protein>
<feature type="domain" description="CCHC-type" evidence="3">
    <location>
        <begin position="50"/>
        <end position="64"/>
    </location>
</feature>
<keyword evidence="1" id="KW-0479">Metal-binding</keyword>
<dbReference type="SMART" id="SM00343">
    <property type="entry name" value="ZnF_C2HC"/>
    <property type="match status" value="1"/>
</dbReference>
<evidence type="ECO:0000313" key="4">
    <source>
        <dbReference type="EMBL" id="CAE0545270.1"/>
    </source>
</evidence>
<dbReference type="EMBL" id="HBIR01019572">
    <property type="protein sequence ID" value="CAE0545272.1"/>
    <property type="molecule type" value="Transcribed_RNA"/>
</dbReference>
<evidence type="ECO:0000313" key="5">
    <source>
        <dbReference type="EMBL" id="CAE0545272.1"/>
    </source>
</evidence>
<gene>
    <name evidence="4" type="ORF">EHUX00137_LOCUS14827</name>
    <name evidence="5" type="ORF">EHUX00137_LOCUS14828</name>
</gene>
<keyword evidence="1" id="KW-0862">Zinc</keyword>
<reference evidence="5" key="1">
    <citation type="submission" date="2021-01" db="EMBL/GenBank/DDBJ databases">
        <authorList>
            <person name="Corre E."/>
            <person name="Pelletier E."/>
            <person name="Niang G."/>
            <person name="Scheremetjew M."/>
            <person name="Finn R."/>
            <person name="Kale V."/>
            <person name="Holt S."/>
            <person name="Cochrane G."/>
            <person name="Meng A."/>
            <person name="Brown T."/>
            <person name="Cohen L."/>
        </authorList>
    </citation>
    <scope>NUCLEOTIDE SEQUENCE</scope>
    <source>
        <strain evidence="5">379</strain>
    </source>
</reference>
<keyword evidence="1" id="KW-0863">Zinc-finger</keyword>
<dbReference type="PROSITE" id="PS50158">
    <property type="entry name" value="ZF_CCHC"/>
    <property type="match status" value="1"/>
</dbReference>
<dbReference type="AlphaFoldDB" id="A0A6V2Q2E2"/>
<feature type="region of interest" description="Disordered" evidence="2">
    <location>
        <begin position="21"/>
        <end position="44"/>
    </location>
</feature>
<proteinExistence type="predicted"/>
<dbReference type="SUPFAM" id="SSF57756">
    <property type="entry name" value="Retrovirus zinc finger-like domains"/>
    <property type="match status" value="1"/>
</dbReference>
<dbReference type="GO" id="GO:0008270">
    <property type="term" value="F:zinc ion binding"/>
    <property type="evidence" value="ECO:0007669"/>
    <property type="project" value="UniProtKB-KW"/>
</dbReference>
<dbReference type="InterPro" id="IPR001878">
    <property type="entry name" value="Znf_CCHC"/>
</dbReference>
<evidence type="ECO:0000259" key="3">
    <source>
        <dbReference type="PROSITE" id="PS50158"/>
    </source>
</evidence>
<dbReference type="Gene3D" id="4.10.60.10">
    <property type="entry name" value="Zinc finger, CCHC-type"/>
    <property type="match status" value="1"/>
</dbReference>
<dbReference type="GO" id="GO:0003676">
    <property type="term" value="F:nucleic acid binding"/>
    <property type="evidence" value="ECO:0007669"/>
    <property type="project" value="InterPro"/>
</dbReference>
<name>A0A6V2Q2E2_EMIHU</name>
<evidence type="ECO:0000256" key="2">
    <source>
        <dbReference type="SAM" id="MobiDB-lite"/>
    </source>
</evidence>
<evidence type="ECO:0000256" key="1">
    <source>
        <dbReference type="PROSITE-ProRule" id="PRU00047"/>
    </source>
</evidence>
<dbReference type="InterPro" id="IPR036875">
    <property type="entry name" value="Znf_CCHC_sf"/>
</dbReference>
<sequence length="255" mass="26688">MRLGMQPQQNQNQTYEEQYEGGYHYGRGSRGRGKGGGGRGGRGGRGPVECWTCGQMGHIAPHCPTRIATTTTANPAQPTTDTEKKLDTVLESITKLTETMIANQTSVQMQPDQYTNGPASSAPTAPTPLLINEDAMADKMADKIADKMISSMQPILEKQGELLAMFAAGRGQATPARRRVSFGGDEAAAAVETVDMEAAASSSGGHAAVEDDEEAIAAAEAAAAIEAIEKARISGAAAGKPFKVPRANAAKRART</sequence>
<organism evidence="5">
    <name type="scientific">Emiliania huxleyi</name>
    <name type="common">Coccolithophore</name>
    <name type="synonym">Pontosphaera huxleyi</name>
    <dbReference type="NCBI Taxonomy" id="2903"/>
    <lineage>
        <taxon>Eukaryota</taxon>
        <taxon>Haptista</taxon>
        <taxon>Haptophyta</taxon>
        <taxon>Prymnesiophyceae</taxon>
        <taxon>Isochrysidales</taxon>
        <taxon>Noelaerhabdaceae</taxon>
        <taxon>Emiliania</taxon>
    </lineage>
</organism>
<dbReference type="Pfam" id="PF00098">
    <property type="entry name" value="zf-CCHC"/>
    <property type="match status" value="1"/>
</dbReference>
<accession>A0A6V2Q2E2</accession>
<feature type="compositionally biased region" description="Gly residues" evidence="2">
    <location>
        <begin position="34"/>
        <end position="44"/>
    </location>
</feature>